<dbReference type="Gene3D" id="6.10.250.3150">
    <property type="match status" value="1"/>
</dbReference>
<evidence type="ECO:0000313" key="4">
    <source>
        <dbReference type="EMBL" id="QQD23331.1"/>
    </source>
</evidence>
<feature type="domain" description="M23ase beta-sheet core" evidence="3">
    <location>
        <begin position="274"/>
        <end position="368"/>
    </location>
</feature>
<gene>
    <name evidence="4" type="ORF">GJQ55_02045</name>
</gene>
<dbReference type="InterPro" id="IPR011055">
    <property type="entry name" value="Dup_hybrid_motif"/>
</dbReference>
<dbReference type="CDD" id="cd12797">
    <property type="entry name" value="M23_peptidase"/>
    <property type="match status" value="1"/>
</dbReference>
<dbReference type="GO" id="GO:0004222">
    <property type="term" value="F:metalloendopeptidase activity"/>
    <property type="evidence" value="ECO:0007669"/>
    <property type="project" value="TreeGrafter"/>
</dbReference>
<feature type="signal peptide" evidence="2">
    <location>
        <begin position="1"/>
        <end position="20"/>
    </location>
</feature>
<feature type="coiled-coil region" evidence="1">
    <location>
        <begin position="26"/>
        <end position="105"/>
    </location>
</feature>
<evidence type="ECO:0000313" key="5">
    <source>
        <dbReference type="Proteomes" id="UP000596074"/>
    </source>
</evidence>
<dbReference type="Gene3D" id="2.70.70.10">
    <property type="entry name" value="Glucose Permease (Domain IIA)"/>
    <property type="match status" value="1"/>
</dbReference>
<dbReference type="PANTHER" id="PTHR21666">
    <property type="entry name" value="PEPTIDASE-RELATED"/>
    <property type="match status" value="1"/>
</dbReference>
<keyword evidence="2" id="KW-0732">Signal</keyword>
<evidence type="ECO:0000256" key="2">
    <source>
        <dbReference type="SAM" id="SignalP"/>
    </source>
</evidence>
<dbReference type="KEGG" id="vcw:GJQ55_02045"/>
<keyword evidence="5" id="KW-1185">Reference proteome</keyword>
<evidence type="ECO:0000256" key="1">
    <source>
        <dbReference type="SAM" id="Coils"/>
    </source>
</evidence>
<dbReference type="InterPro" id="IPR050570">
    <property type="entry name" value="Cell_wall_metabolism_enzyme"/>
</dbReference>
<name>A0A9X7UWH9_9GAMM</name>
<evidence type="ECO:0000259" key="3">
    <source>
        <dbReference type="Pfam" id="PF01551"/>
    </source>
</evidence>
<dbReference type="InterPro" id="IPR016047">
    <property type="entry name" value="M23ase_b-sheet_dom"/>
</dbReference>
<sequence length="374" mass="42582">MKTITGILGLCLLLALPAQADDQARLDALKAEISKLESWLRNAQQESGQLNAALRQSDLEIAELTKQINAIRTQLTEEQARLKKLRQEQGQLRDLQQQHRQHLAEQIRAAQKMGQQGPLKLLLNQDDPQQAQRMLRYFSYFNSARIERINQILAELARLDNLAALIAASEQQLQRSEQELITSNRQLQQRKQQQQQLLAKLQGEMKTEQQRLQQKETDRKRLEQLLTEVANLLDNSPRQLDARPISSLKGRLPPPLRTAVLQAFGSQRRDGGGRHEGWLLAAREGDYVRAVHHGRVVFADWLRGFGLILILDHGQGYLSLYAHNQALLRDVGSWVNQGDIISSAGRSGGNTEASLYFEIRHRGRPQDPALWLKR</sequence>
<dbReference type="AlphaFoldDB" id="A0A9X7UWH9"/>
<protein>
    <submittedName>
        <fullName evidence="4">Peptidoglycan DD-metalloendopeptidase family protein</fullName>
    </submittedName>
</protein>
<proteinExistence type="predicted"/>
<dbReference type="RefSeq" id="WP_228345856.1">
    <property type="nucleotide sequence ID" value="NZ_CP046056.1"/>
</dbReference>
<reference evidence="4 5" key="1">
    <citation type="submission" date="2019-11" db="EMBL/GenBank/DDBJ databases">
        <title>Venatorbacter sp. nov. a predator of Campylobacter and other Gram-negative bacteria.</title>
        <authorList>
            <person name="Saeedi A."/>
            <person name="Cummings N.J."/>
            <person name="Connerton I.F."/>
            <person name="Connerton P.L."/>
        </authorList>
    </citation>
    <scope>NUCLEOTIDE SEQUENCE [LARGE SCALE GENOMIC DNA]</scope>
    <source>
        <strain evidence="4">XL5</strain>
    </source>
</reference>
<organism evidence="4 5">
    <name type="scientific">Venatoribacter cucullus</name>
    <dbReference type="NCBI Taxonomy" id="2661630"/>
    <lineage>
        <taxon>Bacteria</taxon>
        <taxon>Pseudomonadati</taxon>
        <taxon>Pseudomonadota</taxon>
        <taxon>Gammaproteobacteria</taxon>
        <taxon>Oceanospirillales</taxon>
        <taxon>Oceanospirillaceae</taxon>
        <taxon>Venatoribacter</taxon>
    </lineage>
</organism>
<dbReference type="Pfam" id="PF01551">
    <property type="entry name" value="Peptidase_M23"/>
    <property type="match status" value="1"/>
</dbReference>
<dbReference type="Proteomes" id="UP000596074">
    <property type="component" value="Chromosome"/>
</dbReference>
<accession>A0A9X7UWH9</accession>
<dbReference type="FunFam" id="2.70.70.10:FF:000003">
    <property type="entry name" value="Murein hydrolase activator EnvC"/>
    <property type="match status" value="1"/>
</dbReference>
<keyword evidence="1" id="KW-0175">Coiled coil</keyword>
<feature type="coiled-coil region" evidence="1">
    <location>
        <begin position="159"/>
        <end position="235"/>
    </location>
</feature>
<dbReference type="SUPFAM" id="SSF51261">
    <property type="entry name" value="Duplicated hybrid motif"/>
    <property type="match status" value="1"/>
</dbReference>
<dbReference type="EMBL" id="CP046056">
    <property type="protein sequence ID" value="QQD23331.1"/>
    <property type="molecule type" value="Genomic_DNA"/>
</dbReference>
<feature type="chain" id="PRO_5040891974" evidence="2">
    <location>
        <begin position="21"/>
        <end position="374"/>
    </location>
</feature>
<dbReference type="PANTHER" id="PTHR21666:SF270">
    <property type="entry name" value="MUREIN HYDROLASE ACTIVATOR ENVC"/>
    <property type="match status" value="1"/>
</dbReference>